<comment type="caution">
    <text evidence="5">The sequence shown here is derived from an EMBL/GenBank/DDBJ whole genome shotgun (WGS) entry which is preliminary data.</text>
</comment>
<keyword evidence="2" id="KW-0175">Coiled coil</keyword>
<gene>
    <name evidence="5" type="ORF">HYFRA_00011000</name>
</gene>
<accession>A0A9N9KYB3</accession>
<feature type="domain" description="Nephrocystin 3-like N-terminal" evidence="4">
    <location>
        <begin position="361"/>
        <end position="538"/>
    </location>
</feature>
<reference evidence="5" key="1">
    <citation type="submission" date="2021-07" db="EMBL/GenBank/DDBJ databases">
        <authorList>
            <person name="Durling M."/>
        </authorList>
    </citation>
    <scope>NUCLEOTIDE SEQUENCE</scope>
</reference>
<evidence type="ECO:0000313" key="6">
    <source>
        <dbReference type="Proteomes" id="UP000696280"/>
    </source>
</evidence>
<name>A0A9N9KYB3_9HELO</name>
<dbReference type="InterPro" id="IPR056125">
    <property type="entry name" value="DUF7708"/>
</dbReference>
<feature type="domain" description="DUF7708" evidence="3">
    <location>
        <begin position="129"/>
        <end position="264"/>
    </location>
</feature>
<dbReference type="PANTHER" id="PTHR40619">
    <property type="entry name" value="FUNGAL STAND N-TERMINAL GOODBYE DOMAIN-CONTAINING PROTEIN"/>
    <property type="match status" value="1"/>
</dbReference>
<dbReference type="OrthoDB" id="5389929at2759"/>
<protein>
    <recommendedName>
        <fullName evidence="7">Fungal STAND N-terminal Goodbye domain-containing protein</fullName>
    </recommendedName>
</protein>
<evidence type="ECO:0008006" key="7">
    <source>
        <dbReference type="Google" id="ProtNLM"/>
    </source>
</evidence>
<evidence type="ECO:0000256" key="1">
    <source>
        <dbReference type="ARBA" id="ARBA00022737"/>
    </source>
</evidence>
<keyword evidence="1" id="KW-0677">Repeat</keyword>
<dbReference type="Proteomes" id="UP000696280">
    <property type="component" value="Unassembled WGS sequence"/>
</dbReference>
<keyword evidence="6" id="KW-1185">Reference proteome</keyword>
<evidence type="ECO:0000256" key="2">
    <source>
        <dbReference type="SAM" id="Coils"/>
    </source>
</evidence>
<evidence type="ECO:0000313" key="5">
    <source>
        <dbReference type="EMBL" id="CAG8955734.1"/>
    </source>
</evidence>
<dbReference type="AlphaFoldDB" id="A0A9N9KYB3"/>
<dbReference type="PANTHER" id="PTHR40619:SF3">
    <property type="entry name" value="FUNGAL STAND N-TERMINAL GOODBYE DOMAIN-CONTAINING PROTEIN"/>
    <property type="match status" value="1"/>
</dbReference>
<dbReference type="InterPro" id="IPR056884">
    <property type="entry name" value="NPHP3-like_N"/>
</dbReference>
<dbReference type="EMBL" id="CAJVRL010000065">
    <property type="protein sequence ID" value="CAG8955734.1"/>
    <property type="molecule type" value="Genomic_DNA"/>
</dbReference>
<proteinExistence type="predicted"/>
<organism evidence="5 6">
    <name type="scientific">Hymenoscyphus fraxineus</name>
    <dbReference type="NCBI Taxonomy" id="746836"/>
    <lineage>
        <taxon>Eukaryota</taxon>
        <taxon>Fungi</taxon>
        <taxon>Dikarya</taxon>
        <taxon>Ascomycota</taxon>
        <taxon>Pezizomycotina</taxon>
        <taxon>Leotiomycetes</taxon>
        <taxon>Helotiales</taxon>
        <taxon>Helotiaceae</taxon>
        <taxon>Hymenoscyphus</taxon>
    </lineage>
</organism>
<sequence>MLTASDPGLTYITVISSVSLFYMEFQKPGWFEGDDTKQSRRVLPPPEKFANDHDLFKKKLQRSLKLSNRGVQIASNREDLNKQIESIQNDTEPRLAAQQILGDTSNIHDNYTVDRQHGVKKTGRKIQTFADAFGQFVSAYSGIIEVIATASGPYGEVAYQTLSIFFTVVVNKTRNDEKIAELLDDMRKTFPKLEPWKDIYPTDNMKALVATAYQQVITFCRAASEYFTRFFKRLMMAIMPQSSMNINEVAAQIYKTLAEINSEGMFGLHGRTQSIQRKLTDVLAQNRSLLDEFAAYRKEVEERVLQEDKQRLEALRKALRVTLPELETNIDDTKSFLMKVFPNTSRYVAHVPATGYLQMNCNLLHETTEYQEWVSSSHSCLLFLSGTTAAEGRKFRNWTHSWLSPIAIYITQDLARKNLPVAFFCCHPSMESKIFSVNQIISSVVLQILAKEPQILRDKAVQFLSIAQTELYRNSENSKQHVRAVLKLLEDVLAAVKALGPIFIVLDRLDQYEGKFSFLMDELVRLVGKSTCHVKLVVIADTSLRRGEWHPEYLSDENIDMDRIFVRQGWNQRKLTNLELAKGERSLTWDE</sequence>
<evidence type="ECO:0000259" key="3">
    <source>
        <dbReference type="Pfam" id="PF24809"/>
    </source>
</evidence>
<evidence type="ECO:0000259" key="4">
    <source>
        <dbReference type="Pfam" id="PF24883"/>
    </source>
</evidence>
<dbReference type="Pfam" id="PF24883">
    <property type="entry name" value="NPHP3_N"/>
    <property type="match status" value="1"/>
</dbReference>
<dbReference type="Pfam" id="PF24809">
    <property type="entry name" value="DUF7708"/>
    <property type="match status" value="1"/>
</dbReference>
<feature type="coiled-coil region" evidence="2">
    <location>
        <begin position="298"/>
        <end position="329"/>
    </location>
</feature>